<feature type="compositionally biased region" description="Polar residues" evidence="1">
    <location>
        <begin position="1"/>
        <end position="10"/>
    </location>
</feature>
<dbReference type="Proteomes" id="UP000237511">
    <property type="component" value="Unassembled WGS sequence"/>
</dbReference>
<dbReference type="AlphaFoldDB" id="A0A2S3YUB9"/>
<feature type="region of interest" description="Disordered" evidence="1">
    <location>
        <begin position="1"/>
        <end position="20"/>
    </location>
</feature>
<evidence type="ECO:0000313" key="2">
    <source>
        <dbReference type="EMBL" id="POH35240.1"/>
    </source>
</evidence>
<feature type="compositionally biased region" description="Polar residues" evidence="1">
    <location>
        <begin position="34"/>
        <end position="46"/>
    </location>
</feature>
<gene>
    <name evidence="2" type="ORF">ATY31_03315</name>
</gene>
<proteinExistence type="predicted"/>
<feature type="region of interest" description="Disordered" evidence="1">
    <location>
        <begin position="32"/>
        <end position="66"/>
    </location>
</feature>
<sequence>MNTVGGLTQSHSHDNEAAKAIHDNLADIRMRAASRSQGAKSSFELTESQRDLMAGATRYPETGCFD</sequence>
<protein>
    <submittedName>
        <fullName evidence="2">Uncharacterized protein</fullName>
    </submittedName>
</protein>
<organism evidence="2 3">
    <name type="scientific">Sinorhizobium americanum</name>
    <dbReference type="NCBI Taxonomy" id="194963"/>
    <lineage>
        <taxon>Bacteria</taxon>
        <taxon>Pseudomonadati</taxon>
        <taxon>Pseudomonadota</taxon>
        <taxon>Alphaproteobacteria</taxon>
        <taxon>Hyphomicrobiales</taxon>
        <taxon>Rhizobiaceae</taxon>
        <taxon>Sinorhizobium/Ensifer group</taxon>
        <taxon>Sinorhizobium</taxon>
    </lineage>
</organism>
<evidence type="ECO:0000313" key="3">
    <source>
        <dbReference type="Proteomes" id="UP000237511"/>
    </source>
</evidence>
<name>A0A2S3YUB9_9HYPH</name>
<evidence type="ECO:0000256" key="1">
    <source>
        <dbReference type="SAM" id="MobiDB-lite"/>
    </source>
</evidence>
<feature type="compositionally biased region" description="Basic and acidic residues" evidence="1">
    <location>
        <begin position="11"/>
        <end position="20"/>
    </location>
</feature>
<comment type="caution">
    <text evidence="2">The sequence shown here is derived from an EMBL/GenBank/DDBJ whole genome shotgun (WGS) entry which is preliminary data.</text>
</comment>
<reference evidence="2 3" key="1">
    <citation type="journal article" date="2014" name="Syst. Appl. Microbiol.">
        <title>Microsymbionts of Phaseolus vulgaris in acid and alkaline soils of Mexico.</title>
        <authorList>
            <person name="Verastegui-Valdes M.M."/>
            <person name="Zhang Y.J."/>
            <person name="Rivera-Orduna F.N."/>
            <person name="Cheng H.P."/>
            <person name="Sui X.H."/>
            <person name="Wang E.T."/>
        </authorList>
    </citation>
    <scope>NUCLEOTIDE SEQUENCE [LARGE SCALE GENOMIC DNA]</scope>
    <source>
        <strain evidence="2 3">FG01</strain>
    </source>
</reference>
<accession>A0A2S3YUB9</accession>
<dbReference type="EMBL" id="LODU01000004">
    <property type="protein sequence ID" value="POH35240.1"/>
    <property type="molecule type" value="Genomic_DNA"/>
</dbReference>